<dbReference type="PROSITE" id="PS51257">
    <property type="entry name" value="PROKAR_LIPOPROTEIN"/>
    <property type="match status" value="1"/>
</dbReference>
<feature type="region of interest" description="Disordered" evidence="1">
    <location>
        <begin position="27"/>
        <end position="83"/>
    </location>
</feature>
<feature type="region of interest" description="Disordered" evidence="1">
    <location>
        <begin position="188"/>
        <end position="241"/>
    </location>
</feature>
<sequence length="241" mass="25127">MTVIAFRHVAVLSAVFLLATGCGLSEELEREADPGRTGSAQDGRTSAGDGLSASAGPDSPTGIPVETGPPQVPDGASPSCPASGVRIEAGMVNPAMGLRAMSVTVTNCGKDTYRLKGYPKLRVLDEHREPLDVQILEGTDPIMTRDDDPGPDHLVSLKRGEEAYTVLVWRNTVTDTTTTAVSGTYLKVTPAPGTRPGTVTPEGRIDLGNTGRIGTTAWQREPADDASPSRPTAPVPSTPVS</sequence>
<dbReference type="EMBL" id="CP097289">
    <property type="protein sequence ID" value="UQT55280.1"/>
    <property type="molecule type" value="Genomic_DNA"/>
</dbReference>
<evidence type="ECO:0000256" key="2">
    <source>
        <dbReference type="SAM" id="SignalP"/>
    </source>
</evidence>
<dbReference type="InterPro" id="IPR025326">
    <property type="entry name" value="DUF4232"/>
</dbReference>
<dbReference type="Proteomes" id="UP000829992">
    <property type="component" value="Chromosome"/>
</dbReference>
<dbReference type="RefSeq" id="WP_249586769.1">
    <property type="nucleotide sequence ID" value="NZ_BAAAQL010000008.1"/>
</dbReference>
<proteinExistence type="predicted"/>
<accession>A0ABY4PPF1</accession>
<feature type="chain" id="PRO_5047193812" evidence="2">
    <location>
        <begin position="20"/>
        <end position="241"/>
    </location>
</feature>
<feature type="signal peptide" evidence="2">
    <location>
        <begin position="1"/>
        <end position="19"/>
    </location>
</feature>
<evidence type="ECO:0000313" key="5">
    <source>
        <dbReference type="Proteomes" id="UP000829992"/>
    </source>
</evidence>
<keyword evidence="5" id="KW-1185">Reference proteome</keyword>
<evidence type="ECO:0000256" key="1">
    <source>
        <dbReference type="SAM" id="MobiDB-lite"/>
    </source>
</evidence>
<reference evidence="4 5" key="1">
    <citation type="submission" date="2022-05" db="EMBL/GenBank/DDBJ databases">
        <authorList>
            <person name="Zhou X."/>
            <person name="Li K."/>
            <person name="Man Y."/>
        </authorList>
    </citation>
    <scope>NUCLEOTIDE SEQUENCE [LARGE SCALE GENOMIC DNA]</scope>
    <source>
        <strain evidence="4 5">MS405</strain>
    </source>
</reference>
<name>A0ABY4PPF1_9ACTN</name>
<evidence type="ECO:0000259" key="3">
    <source>
        <dbReference type="Pfam" id="PF14016"/>
    </source>
</evidence>
<protein>
    <submittedName>
        <fullName evidence="4">DUF4232 domain-containing protein</fullName>
    </submittedName>
</protein>
<gene>
    <name evidence="4" type="ORF">M4V62_09310</name>
</gene>
<organism evidence="4 5">
    <name type="scientific">Streptomyces durmitorensis</name>
    <dbReference type="NCBI Taxonomy" id="319947"/>
    <lineage>
        <taxon>Bacteria</taxon>
        <taxon>Bacillati</taxon>
        <taxon>Actinomycetota</taxon>
        <taxon>Actinomycetes</taxon>
        <taxon>Kitasatosporales</taxon>
        <taxon>Streptomycetaceae</taxon>
        <taxon>Streptomyces</taxon>
    </lineage>
</organism>
<feature type="compositionally biased region" description="Pro residues" evidence="1">
    <location>
        <begin position="231"/>
        <end position="241"/>
    </location>
</feature>
<feature type="domain" description="DUF4232" evidence="3">
    <location>
        <begin position="80"/>
        <end position="219"/>
    </location>
</feature>
<evidence type="ECO:0000313" key="4">
    <source>
        <dbReference type="EMBL" id="UQT55280.1"/>
    </source>
</evidence>
<keyword evidence="2" id="KW-0732">Signal</keyword>
<dbReference type="Pfam" id="PF14016">
    <property type="entry name" value="DUF4232"/>
    <property type="match status" value="1"/>
</dbReference>